<feature type="compositionally biased region" description="Polar residues" evidence="1">
    <location>
        <begin position="1"/>
        <end position="15"/>
    </location>
</feature>
<accession>A0A197KDG9</accession>
<evidence type="ECO:0000256" key="1">
    <source>
        <dbReference type="SAM" id="MobiDB-lite"/>
    </source>
</evidence>
<feature type="region of interest" description="Disordered" evidence="1">
    <location>
        <begin position="53"/>
        <end position="76"/>
    </location>
</feature>
<dbReference type="OrthoDB" id="2449835at2759"/>
<organism evidence="2 3">
    <name type="scientific">Linnemannia elongata AG-77</name>
    <dbReference type="NCBI Taxonomy" id="1314771"/>
    <lineage>
        <taxon>Eukaryota</taxon>
        <taxon>Fungi</taxon>
        <taxon>Fungi incertae sedis</taxon>
        <taxon>Mucoromycota</taxon>
        <taxon>Mortierellomycotina</taxon>
        <taxon>Mortierellomycetes</taxon>
        <taxon>Mortierellales</taxon>
        <taxon>Mortierellaceae</taxon>
        <taxon>Linnemannia</taxon>
    </lineage>
</organism>
<reference evidence="2 3" key="1">
    <citation type="submission" date="2016-05" db="EMBL/GenBank/DDBJ databases">
        <title>Genome sequencing reveals origins of a unique bacterial endosymbiosis in the earliest lineages of terrestrial Fungi.</title>
        <authorList>
            <consortium name="DOE Joint Genome Institute"/>
            <person name="Uehling J."/>
            <person name="Gryganskyi A."/>
            <person name="Hameed K."/>
            <person name="Tschaplinski T."/>
            <person name="Misztal P."/>
            <person name="Wu S."/>
            <person name="Desiro A."/>
            <person name="Vande Pol N."/>
            <person name="Du Z.-Y."/>
            <person name="Zienkiewicz A."/>
            <person name="Zienkiewicz K."/>
            <person name="Morin E."/>
            <person name="Tisserant E."/>
            <person name="Splivallo R."/>
            <person name="Hainaut M."/>
            <person name="Henrissat B."/>
            <person name="Ohm R."/>
            <person name="Kuo A."/>
            <person name="Yan J."/>
            <person name="Lipzen A."/>
            <person name="Nolan M."/>
            <person name="Labutti K."/>
            <person name="Barry K."/>
            <person name="Goldstein A."/>
            <person name="Labbe J."/>
            <person name="Schadt C."/>
            <person name="Tuskan G."/>
            <person name="Grigoriev I."/>
            <person name="Martin F."/>
            <person name="Vilgalys R."/>
            <person name="Bonito G."/>
        </authorList>
    </citation>
    <scope>NUCLEOTIDE SEQUENCE [LARGE SCALE GENOMIC DNA]</scope>
    <source>
        <strain evidence="2 3">AG-77</strain>
    </source>
</reference>
<keyword evidence="3" id="KW-1185">Reference proteome</keyword>
<feature type="region of interest" description="Disordered" evidence="1">
    <location>
        <begin position="503"/>
        <end position="576"/>
    </location>
</feature>
<name>A0A197KDG9_9FUNG</name>
<feature type="region of interest" description="Disordered" evidence="1">
    <location>
        <begin position="270"/>
        <end position="295"/>
    </location>
</feature>
<feature type="compositionally biased region" description="Basic and acidic residues" evidence="1">
    <location>
        <begin position="567"/>
        <end position="576"/>
    </location>
</feature>
<sequence>MAAQTRNNNNSSTIKQGLGGLGSGNSDHTAIGERRRQIQVLEDDHCQEGFLGSTAVASSQGPSRSSTSKRVKHSHSALGVADTSFLTGLGSSATNKSSSAPSFSPSAPTVSYRQNVAPAKMTTHSNEAECESLYENYKREWRTWCASKKYQDGDRATPEKMKAYKDELFDKTDLQIRLDLFSRIISIKRNFSEQHRVLETSKEFYDAFLKKYDESFYVNFGIYALSDTTGPAEATYSAVQASIASESSQNPSSSLSLASAINIHPFASGDSKPVHHQHSAPVEVNNSAADQEEPPSAYHQNWNAWCITGGFDDSNKVTGAKFLAYMKDLIQKTNPSARTSPNNQGGPSLAILWCHFVAIQELYLDQCKVSGMLSARQRPLALDEFKLLLCRFQAGVEELSVNQGTPDAASEQNIVVQKESAENQDGKGPPSLVLATGVVVDQDIKIQVHAGTAPNLRRQDEEEVCQNPSYSPSSPTVAALTGAETLLDQDPRVHDEVATTRMKGNGEGWRQNCVHGQSSNAPTYRDLIPARSATEELSGGSASPVACSPLAPISQSPKPLNSSNTDADERPRDTEPNIMQELREIKSMLASMSRRPTNELELTRSSLFEQLAAELTVARTSMTAQLTADLESTRKSMTEQLSAEFETARISLSSQFSAGFEATRTTMIRQFSTRLEASLAGFGTKCFAELESRRASLRNEVLAAFEVRHVAMEDQLSAELEAKLETMSKQLVTELKVTWASMSEMISAELVEVPESVSNQVSAGIEEAMTNMSEQLSKGFETALEEMGDTVSEAIASTQASVDGVHLRIGEIERSIRGLWTTMAAERVDPWKALQNANDVHGKRPRRD</sequence>
<protein>
    <submittedName>
        <fullName evidence="2">Uncharacterized protein</fullName>
    </submittedName>
</protein>
<dbReference type="AlphaFoldDB" id="A0A197KDG9"/>
<feature type="compositionally biased region" description="Polar residues" evidence="1">
    <location>
        <begin position="553"/>
        <end position="565"/>
    </location>
</feature>
<proteinExistence type="predicted"/>
<evidence type="ECO:0000313" key="3">
    <source>
        <dbReference type="Proteomes" id="UP000078512"/>
    </source>
</evidence>
<feature type="compositionally biased region" description="Polar residues" evidence="1">
    <location>
        <begin position="55"/>
        <end position="66"/>
    </location>
</feature>
<evidence type="ECO:0000313" key="2">
    <source>
        <dbReference type="EMBL" id="OAQ35752.1"/>
    </source>
</evidence>
<dbReference type="Proteomes" id="UP000078512">
    <property type="component" value="Unassembled WGS sequence"/>
</dbReference>
<dbReference type="EMBL" id="KV442013">
    <property type="protein sequence ID" value="OAQ35752.1"/>
    <property type="molecule type" value="Genomic_DNA"/>
</dbReference>
<gene>
    <name evidence="2" type="ORF">K457DRAFT_894105</name>
</gene>
<feature type="region of interest" description="Disordered" evidence="1">
    <location>
        <begin position="1"/>
        <end position="37"/>
    </location>
</feature>